<proteinExistence type="predicted"/>
<dbReference type="EMBL" id="MVHG01000020">
    <property type="protein sequence ID" value="ORA15777.1"/>
    <property type="molecule type" value="Genomic_DNA"/>
</dbReference>
<organism evidence="2 3">
    <name type="scientific">Mycobacterium arosiense ATCC BAA-1401 = DSM 45069</name>
    <dbReference type="NCBI Taxonomy" id="1265311"/>
    <lineage>
        <taxon>Bacteria</taxon>
        <taxon>Bacillati</taxon>
        <taxon>Actinomycetota</taxon>
        <taxon>Actinomycetes</taxon>
        <taxon>Mycobacteriales</taxon>
        <taxon>Mycobacteriaceae</taxon>
        <taxon>Mycobacterium</taxon>
        <taxon>Mycobacterium avium complex (MAC)</taxon>
    </lineage>
</organism>
<gene>
    <name evidence="2" type="ORF">BST14_11220</name>
</gene>
<feature type="region of interest" description="Disordered" evidence="1">
    <location>
        <begin position="78"/>
        <end position="99"/>
    </location>
</feature>
<comment type="caution">
    <text evidence="2">The sequence shown here is derived from an EMBL/GenBank/DDBJ whole genome shotgun (WGS) entry which is preliminary data.</text>
</comment>
<dbReference type="OrthoDB" id="4641661at2"/>
<evidence type="ECO:0000256" key="1">
    <source>
        <dbReference type="SAM" id="MobiDB-lite"/>
    </source>
</evidence>
<protein>
    <submittedName>
        <fullName evidence="2">Uncharacterized protein</fullName>
    </submittedName>
</protein>
<dbReference type="AlphaFoldDB" id="A0A1W9ZIM2"/>
<name>A0A1W9ZIM2_MYCAI</name>
<reference evidence="2 3" key="1">
    <citation type="submission" date="2016-12" db="EMBL/GenBank/DDBJ databases">
        <title>The new phylogeny of genus Mycobacterium.</title>
        <authorList>
            <person name="Tortoli E."/>
            <person name="Trovato A."/>
            <person name="Cirillo D.M."/>
        </authorList>
    </citation>
    <scope>NUCLEOTIDE SEQUENCE [LARGE SCALE GENOMIC DNA]</scope>
    <source>
        <strain evidence="2 3">DSM 45069</strain>
    </source>
</reference>
<accession>A0A1W9ZIM2</accession>
<evidence type="ECO:0000313" key="2">
    <source>
        <dbReference type="EMBL" id="ORA15777.1"/>
    </source>
</evidence>
<evidence type="ECO:0000313" key="3">
    <source>
        <dbReference type="Proteomes" id="UP000192707"/>
    </source>
</evidence>
<sequence length="122" mass="13971">MADSTAVATDYARELTANFYLYRWFGLRIRRAFWNHDPITALLLLLRVVLRGVTIVANTSEGTVIFLQSHPAWAAAQRRERERKEAMRRHPSFRARQRAAAGNRVVPLVRNFKLYSSGSTPA</sequence>
<dbReference type="Proteomes" id="UP000192707">
    <property type="component" value="Unassembled WGS sequence"/>
</dbReference>
<keyword evidence="3" id="KW-1185">Reference proteome</keyword>
<feature type="compositionally biased region" description="Basic residues" evidence="1">
    <location>
        <begin position="86"/>
        <end position="97"/>
    </location>
</feature>